<keyword evidence="2" id="KW-1185">Reference proteome</keyword>
<dbReference type="EMBL" id="FNHF01000003">
    <property type="protein sequence ID" value="SDM48144.1"/>
    <property type="molecule type" value="Genomic_DNA"/>
</dbReference>
<name>A0A1G9TL28_9BACI</name>
<reference evidence="2" key="1">
    <citation type="submission" date="2016-10" db="EMBL/GenBank/DDBJ databases">
        <authorList>
            <person name="Varghese N."/>
            <person name="Submissions S."/>
        </authorList>
    </citation>
    <scope>NUCLEOTIDE SEQUENCE [LARGE SCALE GENOMIC DNA]</scope>
    <source>
        <strain evidence="2">CGMCC 1.6199</strain>
    </source>
</reference>
<accession>A0A1G9TL28</accession>
<dbReference type="Proteomes" id="UP000182347">
    <property type="component" value="Unassembled WGS sequence"/>
</dbReference>
<dbReference type="Gene3D" id="3.40.50.720">
    <property type="entry name" value="NAD(P)-binding Rossmann-like Domain"/>
    <property type="match status" value="1"/>
</dbReference>
<evidence type="ECO:0000313" key="2">
    <source>
        <dbReference type="Proteomes" id="UP000182347"/>
    </source>
</evidence>
<dbReference type="STRING" id="482461.SAMN05216244_2622"/>
<gene>
    <name evidence="1" type="ORF">SAMN05216244_2622</name>
</gene>
<dbReference type="AlphaFoldDB" id="A0A1G9TL28"/>
<protein>
    <submittedName>
        <fullName evidence="1">3alpha(Or 20beta)-hydroxysteroid dehydrogenase</fullName>
    </submittedName>
</protein>
<evidence type="ECO:0000313" key="1">
    <source>
        <dbReference type="EMBL" id="SDM48144.1"/>
    </source>
</evidence>
<sequence length="55" mass="5863">MPDLTNHVVLITGANRGQRKAIALHLAGLGARVRIGARNYAEAEKGQNLICLSIP</sequence>
<dbReference type="InterPro" id="IPR036291">
    <property type="entry name" value="NAD(P)-bd_dom_sf"/>
</dbReference>
<organism evidence="1 2">
    <name type="scientific">Sediminibacillus halophilus</name>
    <dbReference type="NCBI Taxonomy" id="482461"/>
    <lineage>
        <taxon>Bacteria</taxon>
        <taxon>Bacillati</taxon>
        <taxon>Bacillota</taxon>
        <taxon>Bacilli</taxon>
        <taxon>Bacillales</taxon>
        <taxon>Bacillaceae</taxon>
        <taxon>Sediminibacillus</taxon>
    </lineage>
</organism>
<dbReference type="SUPFAM" id="SSF51735">
    <property type="entry name" value="NAD(P)-binding Rossmann-fold domains"/>
    <property type="match status" value="1"/>
</dbReference>
<dbReference type="RefSeq" id="WP_175486800.1">
    <property type="nucleotide sequence ID" value="NZ_FNHF01000003.1"/>
</dbReference>
<proteinExistence type="predicted"/>